<dbReference type="PROSITE" id="PS50195">
    <property type="entry name" value="PX"/>
    <property type="match status" value="1"/>
</dbReference>
<dbReference type="InterPro" id="IPR027417">
    <property type="entry name" value="P-loop_NTPase"/>
</dbReference>
<comment type="similarity">
    <text evidence="8">Belongs to the TRAFAC class myosin-kinesin ATPase superfamily. Myosin family.</text>
</comment>
<keyword evidence="9" id="KW-0378">Hydrolase</keyword>
<feature type="domain" description="PX" evidence="11">
    <location>
        <begin position="1285"/>
        <end position="1416"/>
    </location>
</feature>
<dbReference type="CDD" id="cd00839">
    <property type="entry name" value="MPP_PAPs"/>
    <property type="match status" value="1"/>
</dbReference>
<dbReference type="GO" id="GO:0016020">
    <property type="term" value="C:membrane"/>
    <property type="evidence" value="ECO:0007669"/>
    <property type="project" value="TreeGrafter"/>
</dbReference>
<evidence type="ECO:0000256" key="10">
    <source>
        <dbReference type="SAM" id="MobiDB-lite"/>
    </source>
</evidence>
<dbReference type="EMBL" id="MBDO02000119">
    <property type="protein sequence ID" value="RLN62537.1"/>
    <property type="molecule type" value="Genomic_DNA"/>
</dbReference>
<reference evidence="15 16" key="1">
    <citation type="submission" date="2018-07" db="EMBL/GenBank/DDBJ databases">
        <title>Genome sequencing of oomycete isolates from Chile give support for New Zealand origin for Phytophthora kernoviae and make available the first Nothophytophthora sp. genome.</title>
        <authorList>
            <person name="Studholme D.J."/>
            <person name="Sanfuentes E."/>
            <person name="Panda P."/>
            <person name="Hill R."/>
            <person name="Sambles C."/>
            <person name="Grant M."/>
            <person name="Williams N.M."/>
            <person name="Mcdougal R.L."/>
        </authorList>
    </citation>
    <scope>NUCLEOTIDE SEQUENCE [LARGE SCALE GENOMIC DNA]</scope>
    <source>
        <strain evidence="13">Chile6</strain>
        <strain evidence="14">Chile7</strain>
    </source>
</reference>
<dbReference type="Gene3D" id="3.40.850.10">
    <property type="entry name" value="Kinesin motor domain"/>
    <property type="match status" value="1"/>
</dbReference>
<dbReference type="InterPro" id="IPR025733">
    <property type="entry name" value="PAPs_C"/>
</dbReference>
<dbReference type="Gene3D" id="1.20.58.530">
    <property type="match status" value="1"/>
</dbReference>
<dbReference type="GO" id="GO:0000146">
    <property type="term" value="F:microfilament motor activity"/>
    <property type="evidence" value="ECO:0007669"/>
    <property type="project" value="TreeGrafter"/>
</dbReference>
<proteinExistence type="inferred from homology"/>
<dbReference type="GO" id="GO:0046872">
    <property type="term" value="F:metal ion binding"/>
    <property type="evidence" value="ECO:0007669"/>
    <property type="project" value="InterPro"/>
</dbReference>
<dbReference type="Pfam" id="PF00063">
    <property type="entry name" value="Myosin_head"/>
    <property type="match status" value="1"/>
</dbReference>
<keyword evidence="4 8" id="KW-0518">Myosin</keyword>
<keyword evidence="2 8" id="KW-0547">Nucleotide-binding</keyword>
<dbReference type="GO" id="GO:0007015">
    <property type="term" value="P:actin filament organization"/>
    <property type="evidence" value="ECO:0007669"/>
    <property type="project" value="TreeGrafter"/>
</dbReference>
<evidence type="ECO:0000313" key="13">
    <source>
        <dbReference type="EMBL" id="RLN62537.1"/>
    </source>
</evidence>
<feature type="domain" description="Myosin motor" evidence="12">
    <location>
        <begin position="129"/>
        <end position="826"/>
    </location>
</feature>
<evidence type="ECO:0000256" key="2">
    <source>
        <dbReference type="ARBA" id="ARBA00022741"/>
    </source>
</evidence>
<evidence type="ECO:0000256" key="8">
    <source>
        <dbReference type="PROSITE-ProRule" id="PRU00782"/>
    </source>
</evidence>
<dbReference type="InterPro" id="IPR015914">
    <property type="entry name" value="PAPs_N"/>
</dbReference>
<dbReference type="FunFam" id="1.10.10.820:FF:000001">
    <property type="entry name" value="Myosin heavy chain"/>
    <property type="match status" value="1"/>
</dbReference>
<dbReference type="CDD" id="cd06093">
    <property type="entry name" value="PX_domain"/>
    <property type="match status" value="1"/>
</dbReference>
<evidence type="ECO:0000256" key="3">
    <source>
        <dbReference type="ARBA" id="ARBA00022840"/>
    </source>
</evidence>
<keyword evidence="3 8" id="KW-0067">ATP-binding</keyword>
<dbReference type="GO" id="GO:0051015">
    <property type="term" value="F:actin filament binding"/>
    <property type="evidence" value="ECO:0007669"/>
    <property type="project" value="TreeGrafter"/>
</dbReference>
<dbReference type="GO" id="GO:0005524">
    <property type="term" value="F:ATP binding"/>
    <property type="evidence" value="ECO:0007669"/>
    <property type="project" value="UniProtKB-UniRule"/>
</dbReference>
<dbReference type="Pfam" id="PF16656">
    <property type="entry name" value="Pur_ac_phosph_N"/>
    <property type="match status" value="1"/>
</dbReference>
<dbReference type="InterPro" id="IPR036961">
    <property type="entry name" value="Kinesin_motor_dom_sf"/>
</dbReference>
<evidence type="ECO:0000256" key="6">
    <source>
        <dbReference type="ARBA" id="ARBA00023180"/>
    </source>
</evidence>
<dbReference type="GO" id="GO:0016459">
    <property type="term" value="C:myosin complex"/>
    <property type="evidence" value="ECO:0007669"/>
    <property type="project" value="UniProtKB-KW"/>
</dbReference>
<evidence type="ECO:0000313" key="16">
    <source>
        <dbReference type="Proteomes" id="UP000284657"/>
    </source>
</evidence>
<dbReference type="InterPro" id="IPR036871">
    <property type="entry name" value="PX_dom_sf"/>
</dbReference>
<dbReference type="InterPro" id="IPR001683">
    <property type="entry name" value="PX_dom"/>
</dbReference>
<dbReference type="CDD" id="cd22265">
    <property type="entry name" value="UDM1_RNF168"/>
    <property type="match status" value="1"/>
</dbReference>
<dbReference type="Gene3D" id="1.20.5.4820">
    <property type="match status" value="1"/>
</dbReference>
<dbReference type="GO" id="GO:0035091">
    <property type="term" value="F:phosphatidylinositol binding"/>
    <property type="evidence" value="ECO:0007669"/>
    <property type="project" value="InterPro"/>
</dbReference>
<feature type="compositionally biased region" description="Basic and acidic residues" evidence="10">
    <location>
        <begin position="967"/>
        <end position="992"/>
    </location>
</feature>
<sequence length="2044" mass="229586">MSGKPRVEIAPSSVLPSYDRFQRHSAAPVNESNLSIAQRLVLENKKRAQNSVRRRNTQEVVAALQHTPVEVGAHIWIPDPERVWRVVEIARYEPAEDPEQGMVLVVNGKFGQEKVDMRDIGDLYKVNPRVVDDMTGLYYIHEAGILENLYVRSKMDNLRPYTLMANVLIAVNPLVKTVEPKVTDYIKTQMGDRPPHPYAIAEVAFQQMALRTPAQCQSIVISGESGAGKTETSKIVLRYLTSREHLAISASKGSEQQQDLALELDKRLWDTNPILEAFGNAKTLRNHNSSRFGKFMKLQFKPGVNTLSGAFIETYLLEKFRVVAQIPGERNFHIFYFLLSGADSALSTELKLESVNNFAYLNQSGCVSDPNVDDEILFDEVTSALGSVNIDAALQKQVWTILSGLLHLGNIRLKDRETAEGDAGEVTPEAQKYVASCAELLGVDSVNLLHVITTREISTRTENFTIKRSAKEGSYVRDAIAKSMYNHLFKWILYKINNSLGHGDSSLPFIGVLDIFGFESFEENDFEQLLINYANEALQATFNQQVFIAEQELFAAEGIEVGKIVWPDNRECIDLISQKPNGILPLLDQEAKMPKPSDEKWNATLHKTHANHPHFLSPHEKDKKYEFIVKHFATRVPYTIGNFIDKNNDTIPKDLEDFVTSSKSSLIKELFSSKLELDTMSGVGNTSQLHKQSVSAKFCDQMLDLTGTLNATRCNFIRCIKPNPTMAPGVFDHGYVVDQLRCSGMLATCELLKVGLPTRVSYEEICRIYKPVLPPSVTPMFNAYNNRTFTEAVLWSFRVEPDAYRLGRTKVFFKTGKIALLDALLKVDMKKMGPWIVARLRKWLARRRWRYALAKVLAQRAFLWLLEDTRKRKAAVVKMQAVMRMFAIRKQFVRRRNAHRLAMRRKALANKHWKMAIGGVLAANAFKKLLETTRVRMSAELAEKNAAAVKIQSLVRGKFGRKKAEKRRAQVEDDKMRKRLTEEAARRQEEKKKSAKKRWITAFYAIQAQRHFVQRLHHIRKARLAVEEARRLATEQEQLRLQKEEEERQRRLQEEKDELERQRQLELKRAAAATVIQHAYRRSVGREEARRQAAVERAQAASLAAAMAAQDAAQAAQDASLAHDAEAAALRKLSAYDEAQKKAATAGTLGTAAALGTLGVAGAAGNGPATLGSVPPLQATTGQAGQIGAVGSMGVAGAMVGQESLQNADMSWVAGDNAKIEGEAVAGDALRQEQLAQAGRDLFGEGGEAPAGPVMSADDENLINPVEKIQDFPTGPPIPYKGGIMTCTMLGHRKQQDQNWGDEYTEYVLRVTWGRDILEQSKTAWLVGGRYNDFNALHQELKAAASGRRGKRAPWFPRFPKRHPFSSMIGKNQEEKFIIRREKEMNRYMTQVLTQMPDALLNIHMDRFLNLTLRTQDICEREAYAEARKRWEEEEREALANAADAEPLNDADLQEVEQLVHQLLQKIIYAAGDVRQDTELQEMIHAVKVLQPRVAASAQIGGNVNIELIPLAMQLQDDIQDAFNHSRRIAADMHTFSFGILALVAGAIGANVIVDDTTCYRNKELDVCEPESLCEYDFNIGDLNFNQSCRVKDEVNFYPQQIHLAFAGAEAGTGMTVSWATFADVADSAVWVGDSEGTLELVDTPVSSKSYYHDSSYNLFHHHATILGLTPRTKYFYKVGSQGDELYTSDTYSFMTARPADDDSTFTMVIYGDLGDGENSVDTITNINELSSDNVDMIYHLGDISYADNDFLEPSQIVGFFYEEVYNKWMNSLLPVMSMIPYMVLVGNHEAECHSPSCLVSKSKKSALGNYTAYNTRFKMPYEESGGTLNMWYSFDHGPIHFTSLSTETDYLNAPTNSFTFSHNNGNFGDQLSWIEADLKKTNANRANVPWIFVGMHRPIYSVLNSEGDIPTEQTAEIQSAFEKLLLKYKVDVVLTGHNHYYERELPIANNEAVMDGVSEDYKIYNNPQAPVHILTGGAGQSEGMSRPPDHTASWNAVSDYEHYGYSTLEANRTTLSWKYILSADQSVQDEFVMYKSTPDQELE</sequence>
<dbReference type="SUPFAM" id="SSF64268">
    <property type="entry name" value="PX domain"/>
    <property type="match status" value="1"/>
</dbReference>
<dbReference type="CDD" id="cd14891">
    <property type="entry name" value="MYSc_Myo30"/>
    <property type="match status" value="1"/>
</dbReference>
<evidence type="ECO:0000256" key="7">
    <source>
        <dbReference type="ARBA" id="ARBA00023203"/>
    </source>
</evidence>
<dbReference type="InterPro" id="IPR041792">
    <property type="entry name" value="MPP_PAP"/>
</dbReference>
<dbReference type="PROSITE" id="PS50096">
    <property type="entry name" value="IQ"/>
    <property type="match status" value="3"/>
</dbReference>
<dbReference type="Gene3D" id="3.30.1520.10">
    <property type="entry name" value="Phox-like domain"/>
    <property type="match status" value="1"/>
</dbReference>
<dbReference type="Gene3D" id="1.20.120.720">
    <property type="entry name" value="Myosin VI head, motor domain, U50 subdomain"/>
    <property type="match status" value="1"/>
</dbReference>
<dbReference type="PRINTS" id="PR00193">
    <property type="entry name" value="MYOSINHEAVY"/>
</dbReference>
<dbReference type="Pfam" id="PF14008">
    <property type="entry name" value="Metallophos_C"/>
    <property type="match status" value="1"/>
</dbReference>
<dbReference type="Gene3D" id="2.60.40.380">
    <property type="entry name" value="Purple acid phosphatase-like, N-terminal"/>
    <property type="match status" value="1"/>
</dbReference>
<evidence type="ECO:0000256" key="5">
    <source>
        <dbReference type="ARBA" id="ARBA00023175"/>
    </source>
</evidence>
<dbReference type="InterPro" id="IPR001609">
    <property type="entry name" value="Myosin_head_motor_dom-like"/>
</dbReference>
<dbReference type="EC" id="3.1.3.2" evidence="9"/>
<keyword evidence="7 8" id="KW-0009">Actin-binding</keyword>
<protein>
    <recommendedName>
        <fullName evidence="9">Purple acid phosphatase</fullName>
        <ecNumber evidence="9">3.1.3.2</ecNumber>
    </recommendedName>
</protein>
<evidence type="ECO:0000256" key="4">
    <source>
        <dbReference type="ARBA" id="ARBA00023123"/>
    </source>
</evidence>
<feature type="region of interest" description="Disordered" evidence="10">
    <location>
        <begin position="965"/>
        <end position="992"/>
    </location>
</feature>
<evidence type="ECO:0000259" key="12">
    <source>
        <dbReference type="PROSITE" id="PS51456"/>
    </source>
</evidence>
<keyword evidence="5 8" id="KW-0505">Motor protein</keyword>
<dbReference type="SUPFAM" id="SSF49363">
    <property type="entry name" value="Purple acid phosphatase, N-terminal domain"/>
    <property type="match status" value="1"/>
</dbReference>
<dbReference type="PANTHER" id="PTHR13140:SF845">
    <property type="entry name" value="MYOSIN-LIKE PROTEIN"/>
    <property type="match status" value="1"/>
</dbReference>
<dbReference type="Pfam" id="PF00149">
    <property type="entry name" value="Metallophos"/>
    <property type="match status" value="1"/>
</dbReference>
<dbReference type="Proteomes" id="UP000284657">
    <property type="component" value="Unassembled WGS sequence"/>
</dbReference>
<organism evidence="13 15">
    <name type="scientific">Phytophthora kernoviae</name>
    <dbReference type="NCBI Taxonomy" id="325452"/>
    <lineage>
        <taxon>Eukaryota</taxon>
        <taxon>Sar</taxon>
        <taxon>Stramenopiles</taxon>
        <taxon>Oomycota</taxon>
        <taxon>Peronosporomycetes</taxon>
        <taxon>Peronosporales</taxon>
        <taxon>Peronosporaceae</taxon>
        <taxon>Phytophthora</taxon>
    </lineage>
</organism>
<keyword evidence="1" id="KW-0732">Signal</keyword>
<evidence type="ECO:0000313" key="14">
    <source>
        <dbReference type="EMBL" id="RLN69864.1"/>
    </source>
</evidence>
<dbReference type="Gene3D" id="1.10.10.820">
    <property type="match status" value="1"/>
</dbReference>
<dbReference type="PANTHER" id="PTHR13140">
    <property type="entry name" value="MYOSIN"/>
    <property type="match status" value="1"/>
</dbReference>
<gene>
    <name evidence="14" type="ORF">BBJ29_002090</name>
    <name evidence="13" type="ORF">BBP00_00004715</name>
</gene>
<feature type="binding site" evidence="8">
    <location>
        <begin position="223"/>
        <end position="230"/>
    </location>
    <ligand>
        <name>ATP</name>
        <dbReference type="ChEBI" id="CHEBI:30616"/>
    </ligand>
</feature>
<evidence type="ECO:0000259" key="11">
    <source>
        <dbReference type="PROSITE" id="PS50195"/>
    </source>
</evidence>
<dbReference type="InterPro" id="IPR029052">
    <property type="entry name" value="Metallo-depent_PP-like"/>
</dbReference>
<comment type="caution">
    <text evidence="13">The sequence shown here is derived from an EMBL/GenBank/DDBJ whole genome shotgun (WGS) entry which is preliminary data.</text>
</comment>
<dbReference type="OrthoDB" id="6108017at2759"/>
<evidence type="ECO:0000256" key="1">
    <source>
        <dbReference type="ARBA" id="ARBA00022729"/>
    </source>
</evidence>
<comment type="similarity">
    <text evidence="9">Belongs to the metallophosphoesterase superfamily. Purple acid phosphatase family.</text>
</comment>
<dbReference type="GO" id="GO:0003993">
    <property type="term" value="F:acid phosphatase activity"/>
    <property type="evidence" value="ECO:0007669"/>
    <property type="project" value="UniProtKB-EC"/>
</dbReference>
<dbReference type="EMBL" id="MBAD02000319">
    <property type="protein sequence ID" value="RLN69864.1"/>
    <property type="molecule type" value="Genomic_DNA"/>
</dbReference>
<comment type="catalytic activity">
    <reaction evidence="9">
        <text>a phosphate monoester + H2O = an alcohol + phosphate</text>
        <dbReference type="Rhea" id="RHEA:15017"/>
        <dbReference type="ChEBI" id="CHEBI:15377"/>
        <dbReference type="ChEBI" id="CHEBI:30879"/>
        <dbReference type="ChEBI" id="CHEBI:43474"/>
        <dbReference type="ChEBI" id="CHEBI:67140"/>
        <dbReference type="EC" id="3.1.3.2"/>
    </reaction>
</comment>
<dbReference type="InterPro" id="IPR008963">
    <property type="entry name" value="Purple_acid_Pase-like_N"/>
</dbReference>
<name>A0A3F2RST9_9STRA</name>
<dbReference type="Pfam" id="PF00787">
    <property type="entry name" value="PX"/>
    <property type="match status" value="1"/>
</dbReference>
<feature type="region of interest" description="Actin-binding" evidence="8">
    <location>
        <begin position="702"/>
        <end position="724"/>
    </location>
</feature>
<dbReference type="InterPro" id="IPR000048">
    <property type="entry name" value="IQ_motif_EF-hand-BS"/>
</dbReference>
<dbReference type="SUPFAM" id="SSF56300">
    <property type="entry name" value="Metallo-dependent phosphatases"/>
    <property type="match status" value="1"/>
</dbReference>
<dbReference type="SMART" id="SM00015">
    <property type="entry name" value="IQ"/>
    <property type="match status" value="3"/>
</dbReference>
<dbReference type="Proteomes" id="UP000277300">
    <property type="component" value="Unassembled WGS sequence"/>
</dbReference>
<evidence type="ECO:0000256" key="9">
    <source>
        <dbReference type="RuleBase" id="RU361203"/>
    </source>
</evidence>
<accession>A0A3F2RST9</accession>
<dbReference type="SMART" id="SM00242">
    <property type="entry name" value="MYSc"/>
    <property type="match status" value="1"/>
</dbReference>
<dbReference type="GO" id="GO:0005737">
    <property type="term" value="C:cytoplasm"/>
    <property type="evidence" value="ECO:0007669"/>
    <property type="project" value="TreeGrafter"/>
</dbReference>
<dbReference type="PROSITE" id="PS51456">
    <property type="entry name" value="MYOSIN_MOTOR"/>
    <property type="match status" value="1"/>
</dbReference>
<dbReference type="InterPro" id="IPR004843">
    <property type="entry name" value="Calcineurin-like_PHP"/>
</dbReference>
<keyword evidence="6" id="KW-0325">Glycoprotein</keyword>
<dbReference type="SUPFAM" id="SSF52540">
    <property type="entry name" value="P-loop containing nucleoside triphosphate hydrolases"/>
    <property type="match status" value="1"/>
</dbReference>
<evidence type="ECO:0000313" key="15">
    <source>
        <dbReference type="Proteomes" id="UP000277300"/>
    </source>
</evidence>
<dbReference type="Gene3D" id="3.60.21.10">
    <property type="match status" value="1"/>
</dbReference>